<dbReference type="AlphaFoldDB" id="A0AAW4R2J7"/>
<reference evidence="1" key="1">
    <citation type="submission" date="2020-08" db="EMBL/GenBank/DDBJ databases">
        <title>Fungal Genomes of the International Space Station.</title>
        <authorList>
            <person name="Seuylemezian A."/>
            <person name="Singh N.K."/>
            <person name="Wood J."/>
            <person name="Venkateswaran K."/>
        </authorList>
    </citation>
    <scope>NUCLEOTIDE SEQUENCE</scope>
    <source>
        <strain evidence="1">I2-B2</strain>
    </source>
</reference>
<accession>A0AAW4R2J7</accession>
<proteinExistence type="predicted"/>
<name>A0AAW4R2J7_BACCE</name>
<evidence type="ECO:0000313" key="2">
    <source>
        <dbReference type="Proteomes" id="UP001197806"/>
    </source>
</evidence>
<protein>
    <recommendedName>
        <fullName evidence="3">BclA C-terminal domain-containing protein</fullName>
    </recommendedName>
</protein>
<dbReference type="EMBL" id="JACLPZ010000070">
    <property type="protein sequence ID" value="MBY0040897.1"/>
    <property type="molecule type" value="Genomic_DNA"/>
</dbReference>
<evidence type="ECO:0000313" key="1">
    <source>
        <dbReference type="EMBL" id="MBY0040897.1"/>
    </source>
</evidence>
<gene>
    <name evidence="1" type="ORF">H7U08_30910</name>
</gene>
<comment type="caution">
    <text evidence="1">The sequence shown here is derived from an EMBL/GenBank/DDBJ whole genome shotgun (WGS) entry which is preliminary data.</text>
</comment>
<sequence length="119" mass="12336">MPLDTNVLLTTGITHTPGSSVINLEAGTYLIEYNTVSQAPGAIFVSTRVLLNGITINGGSVVSPEVAVGRFQSLSSGLIIIAPNPINTLEIAADSLGGNIYNSQFADIPNVSVRIVKLA</sequence>
<dbReference type="Proteomes" id="UP001197806">
    <property type="component" value="Unassembled WGS sequence"/>
</dbReference>
<organism evidence="1 2">
    <name type="scientific">Bacillus cereus</name>
    <dbReference type="NCBI Taxonomy" id="1396"/>
    <lineage>
        <taxon>Bacteria</taxon>
        <taxon>Bacillati</taxon>
        <taxon>Bacillota</taxon>
        <taxon>Bacilli</taxon>
        <taxon>Bacillales</taxon>
        <taxon>Bacillaceae</taxon>
        <taxon>Bacillus</taxon>
        <taxon>Bacillus cereus group</taxon>
    </lineage>
</organism>
<dbReference type="Gene3D" id="2.60.120.40">
    <property type="match status" value="1"/>
</dbReference>
<dbReference type="InterPro" id="IPR008983">
    <property type="entry name" value="Tumour_necrosis_fac-like_dom"/>
</dbReference>
<evidence type="ECO:0008006" key="3">
    <source>
        <dbReference type="Google" id="ProtNLM"/>
    </source>
</evidence>